<evidence type="ECO:0000259" key="2">
    <source>
        <dbReference type="Pfam" id="PF24476"/>
    </source>
</evidence>
<feature type="domain" description="DUF7580" evidence="2">
    <location>
        <begin position="382"/>
        <end position="581"/>
    </location>
</feature>
<proteinExistence type="predicted"/>
<feature type="chain" id="PRO_5002242380" description="DUF7580 domain-containing protein" evidence="1">
    <location>
        <begin position="29"/>
        <end position="590"/>
    </location>
</feature>
<feature type="signal peptide" evidence="1">
    <location>
        <begin position="1"/>
        <end position="28"/>
    </location>
</feature>
<dbReference type="Pfam" id="PF24476">
    <property type="entry name" value="DUF7580"/>
    <property type="match status" value="1"/>
</dbReference>
<protein>
    <recommendedName>
        <fullName evidence="2">DUF7580 domain-containing protein</fullName>
    </recommendedName>
</protein>
<dbReference type="AlphaFoldDB" id="A0A0D2G5H8"/>
<keyword evidence="4" id="KW-1185">Reference proteome</keyword>
<dbReference type="InterPro" id="IPR056002">
    <property type="entry name" value="DUF7580"/>
</dbReference>
<dbReference type="Proteomes" id="UP000054266">
    <property type="component" value="Unassembled WGS sequence"/>
</dbReference>
<gene>
    <name evidence="3" type="ORF">PV04_06534</name>
</gene>
<name>A0A0D2G5H8_9EURO</name>
<dbReference type="PANTHER" id="PTHR35186">
    <property type="entry name" value="ANK_REP_REGION DOMAIN-CONTAINING PROTEIN"/>
    <property type="match status" value="1"/>
</dbReference>
<keyword evidence="1" id="KW-0732">Signal</keyword>
<evidence type="ECO:0000313" key="4">
    <source>
        <dbReference type="Proteomes" id="UP000054266"/>
    </source>
</evidence>
<reference evidence="3 4" key="1">
    <citation type="submission" date="2015-01" db="EMBL/GenBank/DDBJ databases">
        <title>The Genome Sequence of Capronia semiimmersa CBS27337.</title>
        <authorList>
            <consortium name="The Broad Institute Genomics Platform"/>
            <person name="Cuomo C."/>
            <person name="de Hoog S."/>
            <person name="Gorbushina A."/>
            <person name="Stielow B."/>
            <person name="Teixiera M."/>
            <person name="Abouelleil A."/>
            <person name="Chapman S.B."/>
            <person name="Priest M."/>
            <person name="Young S.K."/>
            <person name="Wortman J."/>
            <person name="Nusbaum C."/>
            <person name="Birren B."/>
        </authorList>
    </citation>
    <scope>NUCLEOTIDE SEQUENCE [LARGE SCALE GENOMIC DNA]</scope>
    <source>
        <strain evidence="3 4">CBS 27337</strain>
    </source>
</reference>
<dbReference type="PANTHER" id="PTHR35186:SF4">
    <property type="entry name" value="PRION-INHIBITION AND PROPAGATION HELO DOMAIN-CONTAINING PROTEIN"/>
    <property type="match status" value="1"/>
</dbReference>
<organism evidence="3 4">
    <name type="scientific">Phialophora macrospora</name>
    <dbReference type="NCBI Taxonomy" id="1851006"/>
    <lineage>
        <taxon>Eukaryota</taxon>
        <taxon>Fungi</taxon>
        <taxon>Dikarya</taxon>
        <taxon>Ascomycota</taxon>
        <taxon>Pezizomycotina</taxon>
        <taxon>Eurotiomycetes</taxon>
        <taxon>Chaetothyriomycetidae</taxon>
        <taxon>Chaetothyriales</taxon>
        <taxon>Herpotrichiellaceae</taxon>
        <taxon>Phialophora</taxon>
    </lineage>
</organism>
<accession>A0A0D2G5H8</accession>
<sequence length="590" mass="66739">MVTGVETAGVVLAILPLIVNQLDSYVQGIESLKGFRTRRYRRQFEEWATRLGTQRAILLNTLEQSLEGVVDYDDDISELINNPRGPLWRDPSFQKSLAKKLDRNYGAFVRTMTELSTLLETLSRKLGLQSADPLKISWDDATAVEREVKKFKDIFSKSVYTDLLGKIDNANSSLKTLIEQSDHRQESRRKHRVSKKPLLKYKAARKHANNLYNAVVRGKYWKCPCKDTHCVHLRIDGEPIESNDNLEKSPTTPRFRMAFSTKVPGPMNAMSWHWEEVETVPELLEMPVAAHQAILTTTHSAGQKLAIDKKVQFAVVATPLQSLPWPKIPDAPPLLPIPDFCSVLCKMGVNGDIKKYMGSISDECDATHRYYFYLMEKHDKGVETQTLEDLLGSSLHSIGPHACRPAFLFSRRDRLFLAATLASSVLQFHGSWLKSYWRSRDILFPKLENTSQTVVERPYLAGHGVSRTTPTIDPATRTITNPLIPSEVLFPLGLVLVELSLCQSISTLRTPDDADVVEAYANLKTATRLLNRVYAESGCKYGDVVTQCLRWSETRNSSADDEDFQELVFQKIVSPLVEDLRDFEGKGRIR</sequence>
<dbReference type="EMBL" id="KN846959">
    <property type="protein sequence ID" value="KIW67269.1"/>
    <property type="molecule type" value="Genomic_DNA"/>
</dbReference>
<evidence type="ECO:0000313" key="3">
    <source>
        <dbReference type="EMBL" id="KIW67269.1"/>
    </source>
</evidence>
<dbReference type="STRING" id="5601.A0A0D2G5H8"/>
<dbReference type="HOGENOM" id="CLU_026305_1_0_1"/>
<evidence type="ECO:0000256" key="1">
    <source>
        <dbReference type="SAM" id="SignalP"/>
    </source>
</evidence>